<sequence>MPVNLGDIFPNDTIEKLEEYVSISSKVAERFKQAVNLLNRYQVGDARMVLTELVELENRGEKLRSELEYSISSLRLEASFMSELLGIVSSIDMISDHIKEVAKELRIIPFLEIPQELRAGLLELSELVVKAVEIYNKAFRAVLRSNFEEALRLLDEVVKLEEKADDIEVRNRGLILEYGDRFKPLAMAIMIHSLNKALEDTADICALSATSLKILVMARLL</sequence>
<keyword evidence="2" id="KW-0175">Coiled coil</keyword>
<dbReference type="RefSeq" id="WP_012608337.1">
    <property type="nucleotide sequence ID" value="NC_011766.1"/>
</dbReference>
<proteinExistence type="inferred from homology"/>
<dbReference type="Gene3D" id="1.20.58.220">
    <property type="entry name" value="Phosphate transport system protein phou homolog 2, domain 2"/>
    <property type="match status" value="1"/>
</dbReference>
<dbReference type="GeneID" id="7170853"/>
<dbReference type="SUPFAM" id="SSF109755">
    <property type="entry name" value="PhoU-like"/>
    <property type="match status" value="1"/>
</dbReference>
<dbReference type="AlphaFoldDB" id="B8D4G5"/>
<reference evidence="3 4" key="1">
    <citation type="journal article" date="2009" name="J. Bacteriol.">
        <title>Complete genome sequence of the anaerobic, protein-degrading hyperthermophilic crenarchaeon Desulfurococcus kamchatkensis.</title>
        <authorList>
            <person name="Ravin N.V."/>
            <person name="Mardanov A.V."/>
            <person name="Beletsky A.V."/>
            <person name="Kublanov I.V."/>
            <person name="Kolganova T.V."/>
            <person name="Lebedinsky A.V."/>
            <person name="Chernyh N.A."/>
            <person name="Bonch-Osmolovskaya E.A."/>
            <person name="Skryabin K.G."/>
        </authorList>
    </citation>
    <scope>NUCLEOTIDE SEQUENCE [LARGE SCALE GENOMIC DNA]</scope>
    <source>
        <strain evidence="4">DSM 18924 / JCM 16383 / VKM B-2413 / 1221n</strain>
    </source>
</reference>
<feature type="coiled-coil region" evidence="2">
    <location>
        <begin position="150"/>
        <end position="177"/>
    </location>
</feature>
<accession>B8D4G5</accession>
<dbReference type="PANTHER" id="PTHR36536">
    <property type="entry name" value="UPF0111 PROTEIN HI_1603"/>
    <property type="match status" value="1"/>
</dbReference>
<dbReference type="STRING" id="490899.DKAM_0670"/>
<dbReference type="eggNOG" id="arCOG02640">
    <property type="taxonomic scope" value="Archaea"/>
</dbReference>
<evidence type="ECO:0000313" key="3">
    <source>
        <dbReference type="EMBL" id="ACL10996.1"/>
    </source>
</evidence>
<name>B8D4G5_DESA1</name>
<dbReference type="HOGENOM" id="CLU_1259150_0_0_2"/>
<evidence type="ECO:0000256" key="2">
    <source>
        <dbReference type="SAM" id="Coils"/>
    </source>
</evidence>
<comment type="similarity">
    <text evidence="1">Belongs to the UPF0111 family.</text>
</comment>
<dbReference type="InterPro" id="IPR038078">
    <property type="entry name" value="PhoU-like_sf"/>
</dbReference>
<dbReference type="EMBL" id="CP001140">
    <property type="protein sequence ID" value="ACL10996.1"/>
    <property type="molecule type" value="Genomic_DNA"/>
</dbReference>
<gene>
    <name evidence="3" type="ordered locus">DKAM_0670</name>
</gene>
<dbReference type="InterPro" id="IPR018445">
    <property type="entry name" value="Put_Phosphate_transp_reg"/>
</dbReference>
<protein>
    <submittedName>
        <fullName evidence="3">Phosphate transport system-like protein</fullName>
    </submittedName>
</protein>
<organism evidence="3 4">
    <name type="scientific">Desulfurococcus amylolyticus (strain DSM 18924 / JCM 16383 / VKM B-2413 / 1221n)</name>
    <name type="common">Desulfurococcus kamchatkensis</name>
    <dbReference type="NCBI Taxonomy" id="490899"/>
    <lineage>
        <taxon>Archaea</taxon>
        <taxon>Thermoproteota</taxon>
        <taxon>Thermoprotei</taxon>
        <taxon>Desulfurococcales</taxon>
        <taxon>Desulfurococcaceae</taxon>
        <taxon>Desulfurococcus</taxon>
    </lineage>
</organism>
<dbReference type="InterPro" id="IPR002727">
    <property type="entry name" value="DUF47"/>
</dbReference>
<dbReference type="KEGG" id="dka:DKAM_0670"/>
<dbReference type="Pfam" id="PF01865">
    <property type="entry name" value="PhoU_div"/>
    <property type="match status" value="1"/>
</dbReference>
<dbReference type="Proteomes" id="UP000006903">
    <property type="component" value="Chromosome"/>
</dbReference>
<dbReference type="PANTHER" id="PTHR36536:SF3">
    <property type="entry name" value="UPF0111 PROTEIN HI_1603"/>
    <property type="match status" value="1"/>
</dbReference>
<evidence type="ECO:0000256" key="1">
    <source>
        <dbReference type="ARBA" id="ARBA00008591"/>
    </source>
</evidence>
<evidence type="ECO:0000313" key="4">
    <source>
        <dbReference type="Proteomes" id="UP000006903"/>
    </source>
</evidence>